<gene>
    <name evidence="15" type="ORF">NEOLI_003455</name>
</gene>
<dbReference type="OMA" id="DANTNML"/>
<comment type="caution">
    <text evidence="15">The sequence shown here is derived from an EMBL/GenBank/DDBJ whole genome shotgun (WGS) entry which is preliminary data.</text>
</comment>
<evidence type="ECO:0000313" key="16">
    <source>
        <dbReference type="Proteomes" id="UP000186594"/>
    </source>
</evidence>
<sequence>MNTTVVYQDSPHAAYLSHCDWGIDDPPPQPAYAPALPAQKHLSGGLKQFNLATEGAKKAKFQALFSAATNPRLSPPENNRFLERFRYVLCTSQLLNDHVSVSLYCRRLGEEPLFGDSGDWSVLAPNSTHAGKYWIGSGGCILVITLLIAWALRTRGNALHGKIRLIGSLVLSLTMALYLYARARRRNARLLRVRAISLASRLVQRCQAYDVVATKILRLIQEIELVARGYRLSIPLPPIARLDQQSRSRRCNGLRTALSSSLSLAIAALSRSNKSLLPYVSLFDLDKLYDIYNIPSETPDQADIYQDGTDLNSLAALKTLFYLMHSHRRQLVCSFLALDIGGHMESKQWTVAVIQLQIIGNLVGNLAEELARALVEDQRSLDLPVPDALPPVDSWSSQNRGLGVLTQTLQTVHAKMYILREDSKNAFQDSSQGSDMRNKLLKNYDAIGDDLETLLAEWKEGRAALEYELSPTLNPSSPQPSTVPALTMADSMEDDEDSRRNSMGDWGFRIATPTLSAPSPVAPFTSLMEGLDGFLEKRIYEATGGKSILSRRERIEKMQLERQSHESMREERQAGNNVVLELKDVLALRRQGRAL</sequence>
<dbReference type="InterPro" id="IPR026859">
    <property type="entry name" value="Myosin-bd"/>
</dbReference>
<evidence type="ECO:0000256" key="10">
    <source>
        <dbReference type="ARBA" id="ARBA00023054"/>
    </source>
</evidence>
<keyword evidence="11 13" id="KW-0472">Membrane</keyword>
<evidence type="ECO:0000256" key="7">
    <source>
        <dbReference type="ARBA" id="ARBA00022692"/>
    </source>
</evidence>
<dbReference type="EMBL" id="LXFE01003772">
    <property type="protein sequence ID" value="OLL22203.1"/>
    <property type="molecule type" value="Genomic_DNA"/>
</dbReference>
<reference evidence="15 16" key="1">
    <citation type="submission" date="2016-04" db="EMBL/GenBank/DDBJ databases">
        <title>Evolutionary innovation and constraint leading to complex multicellularity in the Ascomycota.</title>
        <authorList>
            <person name="Cisse O."/>
            <person name="Nguyen A."/>
            <person name="Hewitt D.A."/>
            <person name="Jedd G."/>
            <person name="Stajich J.E."/>
        </authorList>
    </citation>
    <scope>NUCLEOTIDE SEQUENCE [LARGE SCALE GENOMIC DNA]</scope>
    <source>
        <strain evidence="15 16">DAH-3</strain>
    </source>
</reference>
<evidence type="ECO:0000256" key="9">
    <source>
        <dbReference type="ARBA" id="ARBA00022989"/>
    </source>
</evidence>
<evidence type="ECO:0000256" key="2">
    <source>
        <dbReference type="ARBA" id="ARBA00004536"/>
    </source>
</evidence>
<dbReference type="GO" id="GO:0017022">
    <property type="term" value="F:myosin binding"/>
    <property type="evidence" value="ECO:0007669"/>
    <property type="project" value="InterPro"/>
</dbReference>
<evidence type="ECO:0000313" key="15">
    <source>
        <dbReference type="EMBL" id="OLL22203.1"/>
    </source>
</evidence>
<organism evidence="15 16">
    <name type="scientific">Neolecta irregularis (strain DAH-3)</name>
    <dbReference type="NCBI Taxonomy" id="1198029"/>
    <lineage>
        <taxon>Eukaryota</taxon>
        <taxon>Fungi</taxon>
        <taxon>Dikarya</taxon>
        <taxon>Ascomycota</taxon>
        <taxon>Taphrinomycotina</taxon>
        <taxon>Neolectales</taxon>
        <taxon>Neolectaceae</taxon>
        <taxon>Neolecta</taxon>
    </lineage>
</organism>
<dbReference type="PANTHER" id="PTHR15989">
    <property type="entry name" value="VEZATIN"/>
    <property type="match status" value="1"/>
</dbReference>
<dbReference type="STRING" id="1198029.A0A1U7LHY0"/>
<name>A0A1U7LHY0_NEOID</name>
<proteinExistence type="inferred from homology"/>
<dbReference type="GO" id="GO:0098609">
    <property type="term" value="P:cell-cell adhesion"/>
    <property type="evidence" value="ECO:0007669"/>
    <property type="project" value="InterPro"/>
</dbReference>
<evidence type="ECO:0000256" key="4">
    <source>
        <dbReference type="ARBA" id="ARBA00007245"/>
    </source>
</evidence>
<keyword evidence="10" id="KW-0175">Coiled coil</keyword>
<evidence type="ECO:0000256" key="1">
    <source>
        <dbReference type="ARBA" id="ARBA00004123"/>
    </source>
</evidence>
<evidence type="ECO:0000256" key="8">
    <source>
        <dbReference type="ARBA" id="ARBA00022949"/>
    </source>
</evidence>
<dbReference type="AlphaFoldDB" id="A0A1U7LHY0"/>
<comment type="similarity">
    <text evidence="4">Belongs to the vezatin family.</text>
</comment>
<keyword evidence="6" id="KW-1003">Cell membrane</keyword>
<dbReference type="GO" id="GO:0005634">
    <property type="term" value="C:nucleus"/>
    <property type="evidence" value="ECO:0007669"/>
    <property type="project" value="UniProtKB-SubCell"/>
</dbReference>
<evidence type="ECO:0000256" key="3">
    <source>
        <dbReference type="ARBA" id="ARBA00004651"/>
    </source>
</evidence>
<dbReference type="OrthoDB" id="21151at2759"/>
<comment type="subcellular location">
    <subcellularLocation>
        <location evidence="2">Cell junction</location>
        <location evidence="2">Adherens junction</location>
    </subcellularLocation>
    <subcellularLocation>
        <location evidence="3">Cell membrane</location>
        <topology evidence="3">Multi-pass membrane protein</topology>
    </subcellularLocation>
    <subcellularLocation>
        <location evidence="1">Nucleus</location>
    </subcellularLocation>
</comment>
<keyword evidence="7 13" id="KW-0812">Transmembrane</keyword>
<keyword evidence="9 13" id="KW-1133">Transmembrane helix</keyword>
<keyword evidence="12" id="KW-0539">Nucleus</keyword>
<feature type="domain" description="Myosin-binding" evidence="14">
    <location>
        <begin position="140"/>
        <end position="413"/>
    </location>
</feature>
<keyword evidence="16" id="KW-1185">Reference proteome</keyword>
<evidence type="ECO:0000256" key="11">
    <source>
        <dbReference type="ARBA" id="ARBA00023136"/>
    </source>
</evidence>
<dbReference type="InterPro" id="IPR026858">
    <property type="entry name" value="Vezatin"/>
</dbReference>
<evidence type="ECO:0000256" key="13">
    <source>
        <dbReference type="SAM" id="Phobius"/>
    </source>
</evidence>
<protein>
    <recommendedName>
        <fullName evidence="5">Vezatin</fullName>
    </recommendedName>
</protein>
<dbReference type="Pfam" id="PF12632">
    <property type="entry name" value="Vezatin"/>
    <property type="match status" value="1"/>
</dbReference>
<evidence type="ECO:0000259" key="14">
    <source>
        <dbReference type="Pfam" id="PF12632"/>
    </source>
</evidence>
<evidence type="ECO:0000256" key="6">
    <source>
        <dbReference type="ARBA" id="ARBA00022475"/>
    </source>
</evidence>
<dbReference type="PANTHER" id="PTHR15989:SF5">
    <property type="entry name" value="VEZATIN"/>
    <property type="match status" value="1"/>
</dbReference>
<accession>A0A1U7LHY0</accession>
<dbReference type="Proteomes" id="UP000186594">
    <property type="component" value="Unassembled WGS sequence"/>
</dbReference>
<dbReference type="GO" id="GO:0005886">
    <property type="term" value="C:plasma membrane"/>
    <property type="evidence" value="ECO:0007669"/>
    <property type="project" value="UniProtKB-SubCell"/>
</dbReference>
<evidence type="ECO:0000256" key="5">
    <source>
        <dbReference type="ARBA" id="ARBA00018125"/>
    </source>
</evidence>
<feature type="transmembrane region" description="Helical" evidence="13">
    <location>
        <begin position="163"/>
        <end position="181"/>
    </location>
</feature>
<evidence type="ECO:0000256" key="12">
    <source>
        <dbReference type="ARBA" id="ARBA00023242"/>
    </source>
</evidence>
<keyword evidence="8" id="KW-0965">Cell junction</keyword>
<feature type="transmembrane region" description="Helical" evidence="13">
    <location>
        <begin position="133"/>
        <end position="151"/>
    </location>
</feature>